<dbReference type="InterPro" id="IPR011051">
    <property type="entry name" value="RmlC_Cupin_sf"/>
</dbReference>
<dbReference type="Proteomes" id="UP000267630">
    <property type="component" value="Chromosome 3"/>
</dbReference>
<evidence type="ECO:0000313" key="3">
    <source>
        <dbReference type="EMBL" id="VED48924.1"/>
    </source>
</evidence>
<sequence length="105" mass="11156">MEINSVYRIAAGLEQVWQSRVLGAVGNSAIKVIKMGGEGIAAEAHDDFDELLLVLEGALPLVIDGRRFNLAAGDYCFVPKGAVHHVPAGSFGTLLLVDIRDAPLD</sequence>
<dbReference type="PANTHER" id="PTHR36114:SF1">
    <property type="entry name" value="16.7 KDA PROTEIN IN WHIE LOCUS"/>
    <property type="match status" value="1"/>
</dbReference>
<evidence type="ECO:0000259" key="1">
    <source>
        <dbReference type="Pfam" id="PF07883"/>
    </source>
</evidence>
<evidence type="ECO:0000313" key="2">
    <source>
        <dbReference type="EMBL" id="VDR26580.1"/>
    </source>
</evidence>
<gene>
    <name evidence="2" type="primary">qdoI</name>
    <name evidence="4" type="ORF">NCTC13038_03411</name>
    <name evidence="2" type="ORF">NCTC13098_02931</name>
    <name evidence="3" type="ORF">NCTC9997_02486</name>
</gene>
<dbReference type="InterPro" id="IPR014710">
    <property type="entry name" value="RmlC-like_jellyroll"/>
</dbReference>
<name>A0A380SI24_RAOTE</name>
<dbReference type="Proteomes" id="UP000274346">
    <property type="component" value="Chromosome"/>
</dbReference>
<dbReference type="EMBL" id="LR131271">
    <property type="protein sequence ID" value="VDR26580.1"/>
    <property type="molecule type" value="Genomic_DNA"/>
</dbReference>
<evidence type="ECO:0000313" key="6">
    <source>
        <dbReference type="Proteomes" id="UP000274346"/>
    </source>
</evidence>
<protein>
    <submittedName>
        <fullName evidence="3">Cupin</fullName>
    </submittedName>
    <submittedName>
        <fullName evidence="2">Quercetin 2,3-dioxygenase</fullName>
        <ecNumber evidence="2 3">1.13.11.24</ecNumber>
    </submittedName>
</protein>
<dbReference type="PANTHER" id="PTHR36114">
    <property type="entry name" value="16.7 KDA PROTEIN IN WHIE LOCUS"/>
    <property type="match status" value="1"/>
</dbReference>
<dbReference type="KEGG" id="rtg:NCTC13098_02931"/>
<organism evidence="2 6">
    <name type="scientific">Raoultella terrigena</name>
    <name type="common">Klebsiella terrigena</name>
    <dbReference type="NCBI Taxonomy" id="577"/>
    <lineage>
        <taxon>Bacteria</taxon>
        <taxon>Pseudomonadati</taxon>
        <taxon>Pseudomonadota</taxon>
        <taxon>Gammaproteobacteria</taxon>
        <taxon>Enterobacterales</taxon>
        <taxon>Enterobacteriaceae</taxon>
        <taxon>Klebsiella/Raoultella group</taxon>
        <taxon>Raoultella</taxon>
    </lineage>
</organism>
<dbReference type="SUPFAM" id="SSF51182">
    <property type="entry name" value="RmlC-like cupins"/>
    <property type="match status" value="1"/>
</dbReference>
<evidence type="ECO:0000313" key="4">
    <source>
        <dbReference type="EMBL" id="VFS75581.1"/>
    </source>
</evidence>
<dbReference type="GeneID" id="57504287"/>
<dbReference type="RefSeq" id="WP_041146139.1">
    <property type="nucleotide sequence ID" value="NZ_BJNO01000006.1"/>
</dbReference>
<dbReference type="Proteomes" id="UP000332594">
    <property type="component" value="Unassembled WGS sequence"/>
</dbReference>
<dbReference type="AlphaFoldDB" id="A0A380SI24"/>
<proteinExistence type="predicted"/>
<dbReference type="EC" id="1.13.11.24" evidence="2 3"/>
<evidence type="ECO:0000313" key="5">
    <source>
        <dbReference type="Proteomes" id="UP000267630"/>
    </source>
</evidence>
<keyword evidence="5" id="KW-1185">Reference proteome</keyword>
<accession>A0A380SI24</accession>
<evidence type="ECO:0000313" key="7">
    <source>
        <dbReference type="Proteomes" id="UP000332594"/>
    </source>
</evidence>
<reference evidence="5 6" key="1">
    <citation type="submission" date="2018-12" db="EMBL/GenBank/DDBJ databases">
        <authorList>
            <consortium name="Pathogen Informatics"/>
        </authorList>
    </citation>
    <scope>NUCLEOTIDE SEQUENCE [LARGE SCALE GENOMIC DNA]</scope>
    <source>
        <strain evidence="4 7">NCTC13038</strain>
        <strain evidence="2 6">NCTC13098</strain>
        <strain evidence="3 5">NCTC9997</strain>
    </source>
</reference>
<dbReference type="InterPro" id="IPR013096">
    <property type="entry name" value="Cupin_2"/>
</dbReference>
<dbReference type="GO" id="GO:0008127">
    <property type="term" value="F:quercetin 2,3-dioxygenase activity"/>
    <property type="evidence" value="ECO:0007669"/>
    <property type="project" value="UniProtKB-EC"/>
</dbReference>
<dbReference type="Gene3D" id="2.60.120.10">
    <property type="entry name" value="Jelly Rolls"/>
    <property type="match status" value="1"/>
</dbReference>
<dbReference type="InterPro" id="IPR052044">
    <property type="entry name" value="PKS_Associated_Protein"/>
</dbReference>
<keyword evidence="2" id="KW-0560">Oxidoreductase</keyword>
<dbReference type="EMBL" id="LR134253">
    <property type="protein sequence ID" value="VED48924.1"/>
    <property type="molecule type" value="Genomic_DNA"/>
</dbReference>
<dbReference type="OrthoDB" id="9794183at2"/>
<dbReference type="Pfam" id="PF07883">
    <property type="entry name" value="Cupin_2"/>
    <property type="match status" value="1"/>
</dbReference>
<dbReference type="EMBL" id="CAADJG010000002">
    <property type="protein sequence ID" value="VFS75581.1"/>
    <property type="molecule type" value="Genomic_DNA"/>
</dbReference>
<feature type="domain" description="Cupin type-2" evidence="1">
    <location>
        <begin position="36"/>
        <end position="89"/>
    </location>
</feature>
<keyword evidence="2" id="KW-0223">Dioxygenase</keyword>